<evidence type="ECO:0008006" key="3">
    <source>
        <dbReference type="Google" id="ProtNLM"/>
    </source>
</evidence>
<dbReference type="SMR" id="A0A1U8E7P4"/>
<protein>
    <recommendedName>
        <fullName evidence="3">Regulatory-associated protein of TOR 1-like</fullName>
    </recommendedName>
</protein>
<name>A0A1U8E7P4_CAPAN</name>
<comment type="caution">
    <text evidence="1">The sequence shown here is derived from an EMBL/GenBank/DDBJ whole genome shotgun (WGS) entry which is preliminary data.</text>
</comment>
<dbReference type="GO" id="GO:0031931">
    <property type="term" value="C:TORC1 complex"/>
    <property type="evidence" value="ECO:0007669"/>
    <property type="project" value="InterPro"/>
</dbReference>
<gene>
    <name evidence="1" type="ORF">T459_25856</name>
</gene>
<dbReference type="EMBL" id="AYRZ02000010">
    <property type="protein sequence ID" value="PHT70752.1"/>
    <property type="molecule type" value="Genomic_DNA"/>
</dbReference>
<dbReference type="InterPro" id="IPR004083">
    <property type="entry name" value="Raptor"/>
</dbReference>
<evidence type="ECO:0000313" key="1">
    <source>
        <dbReference type="EMBL" id="PHT70752.1"/>
    </source>
</evidence>
<dbReference type="GO" id="GO:0031929">
    <property type="term" value="P:TOR signaling"/>
    <property type="evidence" value="ECO:0007669"/>
    <property type="project" value="InterPro"/>
</dbReference>
<dbReference type="InterPro" id="IPR016024">
    <property type="entry name" value="ARM-type_fold"/>
</dbReference>
<sequence>MAAFVLAVIVDGQRLGQEVCIVAGLINVCLKHLQESIYNDAKTEPLFLQWMCLCLGKLWEDLTEGQVLGFQAYAPVIFGPLLSQSHPEVRAASIFALGTLLDFGFDTSRDDIGGVEDYDDEEKNEGRIHNEEPFKCCF</sequence>
<keyword evidence="2" id="KW-1185">Reference proteome</keyword>
<dbReference type="AlphaFoldDB" id="A0A1U8E7P4"/>
<accession>A0A1U8E7P4</accession>
<reference evidence="1 2" key="2">
    <citation type="journal article" date="2017" name="Genome Biol.">
        <title>New reference genome sequences of hot pepper reveal the massive evolution of plant disease-resistance genes by retroduplication.</title>
        <authorList>
            <person name="Kim S."/>
            <person name="Park J."/>
            <person name="Yeom S.I."/>
            <person name="Kim Y.M."/>
            <person name="Seo E."/>
            <person name="Kim K.T."/>
            <person name="Kim M.S."/>
            <person name="Lee J.M."/>
            <person name="Cheong K."/>
            <person name="Shin H.S."/>
            <person name="Kim S.B."/>
            <person name="Han K."/>
            <person name="Lee J."/>
            <person name="Park M."/>
            <person name="Lee H.A."/>
            <person name="Lee H.Y."/>
            <person name="Lee Y."/>
            <person name="Oh S."/>
            <person name="Lee J.H."/>
            <person name="Choi E."/>
            <person name="Choi E."/>
            <person name="Lee S.E."/>
            <person name="Jeon J."/>
            <person name="Kim H."/>
            <person name="Choi G."/>
            <person name="Song H."/>
            <person name="Lee J."/>
            <person name="Lee S.C."/>
            <person name="Kwon J.K."/>
            <person name="Lee H.Y."/>
            <person name="Koo N."/>
            <person name="Hong Y."/>
            <person name="Kim R.W."/>
            <person name="Kang W.H."/>
            <person name="Huh J.H."/>
            <person name="Kang B.C."/>
            <person name="Yang T.J."/>
            <person name="Lee Y.H."/>
            <person name="Bennetzen J.L."/>
            <person name="Choi D."/>
        </authorList>
    </citation>
    <scope>NUCLEOTIDE SEQUENCE [LARGE SCALE GENOMIC DNA]</scope>
    <source>
        <strain evidence="2">cv. CM334</strain>
    </source>
</reference>
<dbReference type="Proteomes" id="UP000222542">
    <property type="component" value="Unassembled WGS sequence"/>
</dbReference>
<dbReference type="STRING" id="4072.A0A1U8E7P4"/>
<evidence type="ECO:0000313" key="2">
    <source>
        <dbReference type="Proteomes" id="UP000222542"/>
    </source>
</evidence>
<reference evidence="1 2" key="1">
    <citation type="journal article" date="2014" name="Nat. Genet.">
        <title>Genome sequence of the hot pepper provides insights into the evolution of pungency in Capsicum species.</title>
        <authorList>
            <person name="Kim S."/>
            <person name="Park M."/>
            <person name="Yeom S.I."/>
            <person name="Kim Y.M."/>
            <person name="Lee J.M."/>
            <person name="Lee H.A."/>
            <person name="Seo E."/>
            <person name="Choi J."/>
            <person name="Cheong K."/>
            <person name="Kim K.T."/>
            <person name="Jung K."/>
            <person name="Lee G.W."/>
            <person name="Oh S.K."/>
            <person name="Bae C."/>
            <person name="Kim S.B."/>
            <person name="Lee H.Y."/>
            <person name="Kim S.Y."/>
            <person name="Kim M.S."/>
            <person name="Kang B.C."/>
            <person name="Jo Y.D."/>
            <person name="Yang H.B."/>
            <person name="Jeong H.J."/>
            <person name="Kang W.H."/>
            <person name="Kwon J.K."/>
            <person name="Shin C."/>
            <person name="Lim J.Y."/>
            <person name="Park J.H."/>
            <person name="Huh J.H."/>
            <person name="Kim J.S."/>
            <person name="Kim B.D."/>
            <person name="Cohen O."/>
            <person name="Paran I."/>
            <person name="Suh M.C."/>
            <person name="Lee S.B."/>
            <person name="Kim Y.K."/>
            <person name="Shin Y."/>
            <person name="Noh S.J."/>
            <person name="Park J."/>
            <person name="Seo Y.S."/>
            <person name="Kwon S.Y."/>
            <person name="Kim H.A."/>
            <person name="Park J.M."/>
            <person name="Kim H.J."/>
            <person name="Choi S.B."/>
            <person name="Bosland P.W."/>
            <person name="Reeves G."/>
            <person name="Jo S.H."/>
            <person name="Lee B.W."/>
            <person name="Cho H.T."/>
            <person name="Choi H.S."/>
            <person name="Lee M.S."/>
            <person name="Yu Y."/>
            <person name="Do Choi Y."/>
            <person name="Park B.S."/>
            <person name="van Deynze A."/>
            <person name="Ashrafi H."/>
            <person name="Hill T."/>
            <person name="Kim W.T."/>
            <person name="Pai H.S."/>
            <person name="Ahn H.K."/>
            <person name="Yeam I."/>
            <person name="Giovannoni J.J."/>
            <person name="Rose J.K."/>
            <person name="Sorensen I."/>
            <person name="Lee S.J."/>
            <person name="Kim R.W."/>
            <person name="Choi I.Y."/>
            <person name="Choi B.S."/>
            <person name="Lim J.S."/>
            <person name="Lee Y.H."/>
            <person name="Choi D."/>
        </authorList>
    </citation>
    <scope>NUCLEOTIDE SEQUENCE [LARGE SCALE GENOMIC DNA]</scope>
    <source>
        <strain evidence="2">cv. CM334</strain>
    </source>
</reference>
<accession>A0A1U8EH66</accession>
<dbReference type="PANTHER" id="PTHR12848">
    <property type="entry name" value="REGULATORY-ASSOCIATED PROTEIN OF MTOR"/>
    <property type="match status" value="1"/>
</dbReference>
<organism evidence="1 2">
    <name type="scientific">Capsicum annuum</name>
    <name type="common">Capsicum pepper</name>
    <dbReference type="NCBI Taxonomy" id="4072"/>
    <lineage>
        <taxon>Eukaryota</taxon>
        <taxon>Viridiplantae</taxon>
        <taxon>Streptophyta</taxon>
        <taxon>Embryophyta</taxon>
        <taxon>Tracheophyta</taxon>
        <taxon>Spermatophyta</taxon>
        <taxon>Magnoliopsida</taxon>
        <taxon>eudicotyledons</taxon>
        <taxon>Gunneridae</taxon>
        <taxon>Pentapetalae</taxon>
        <taxon>asterids</taxon>
        <taxon>lamiids</taxon>
        <taxon>Solanales</taxon>
        <taxon>Solanaceae</taxon>
        <taxon>Solanoideae</taxon>
        <taxon>Capsiceae</taxon>
        <taxon>Capsicum</taxon>
    </lineage>
</organism>
<dbReference type="Gramene" id="PHT70752">
    <property type="protein sequence ID" value="PHT70752"/>
    <property type="gene ID" value="T459_25856"/>
</dbReference>
<proteinExistence type="predicted"/>
<dbReference type="PANTHER" id="PTHR12848:SF16">
    <property type="entry name" value="REGULATORY-ASSOCIATED PROTEIN OF MTOR"/>
    <property type="match status" value="1"/>
</dbReference>
<dbReference type="SUPFAM" id="SSF48371">
    <property type="entry name" value="ARM repeat"/>
    <property type="match status" value="1"/>
</dbReference>